<dbReference type="SUPFAM" id="SSF81383">
    <property type="entry name" value="F-box domain"/>
    <property type="match status" value="2"/>
</dbReference>
<dbReference type="SMART" id="SM00256">
    <property type="entry name" value="FBOX"/>
    <property type="match status" value="2"/>
</dbReference>
<dbReference type="InterPro" id="IPR017451">
    <property type="entry name" value="F-box-assoc_interact_dom"/>
</dbReference>
<dbReference type="PANTHER" id="PTHR31672">
    <property type="entry name" value="BNACNNG10540D PROTEIN"/>
    <property type="match status" value="1"/>
</dbReference>
<proteinExistence type="predicted"/>
<comment type="caution">
    <text evidence="3">The sequence shown here is derived from an EMBL/GenBank/DDBJ whole genome shotgun (WGS) entry which is preliminary data.</text>
</comment>
<dbReference type="Proteomes" id="UP001231189">
    <property type="component" value="Unassembled WGS sequence"/>
</dbReference>
<organism evidence="3 4">
    <name type="scientific">Lolium multiflorum</name>
    <name type="common">Italian ryegrass</name>
    <name type="synonym">Lolium perenne subsp. multiflorum</name>
    <dbReference type="NCBI Taxonomy" id="4521"/>
    <lineage>
        <taxon>Eukaryota</taxon>
        <taxon>Viridiplantae</taxon>
        <taxon>Streptophyta</taxon>
        <taxon>Embryophyta</taxon>
        <taxon>Tracheophyta</taxon>
        <taxon>Spermatophyta</taxon>
        <taxon>Magnoliopsida</taxon>
        <taxon>Liliopsida</taxon>
        <taxon>Poales</taxon>
        <taxon>Poaceae</taxon>
        <taxon>BOP clade</taxon>
        <taxon>Pooideae</taxon>
        <taxon>Poodae</taxon>
        <taxon>Poeae</taxon>
        <taxon>Poeae Chloroplast Group 2 (Poeae type)</taxon>
        <taxon>Loliodinae</taxon>
        <taxon>Loliinae</taxon>
        <taxon>Lolium</taxon>
    </lineage>
</organism>
<dbReference type="PROSITE" id="PS50181">
    <property type="entry name" value="FBOX"/>
    <property type="match status" value="1"/>
</dbReference>
<evidence type="ECO:0000313" key="4">
    <source>
        <dbReference type="Proteomes" id="UP001231189"/>
    </source>
</evidence>
<dbReference type="InterPro" id="IPR001810">
    <property type="entry name" value="F-box_dom"/>
</dbReference>
<accession>A0AAD8R4M6</accession>
<evidence type="ECO:0000313" key="3">
    <source>
        <dbReference type="EMBL" id="KAK1612884.1"/>
    </source>
</evidence>
<evidence type="ECO:0000256" key="1">
    <source>
        <dbReference type="SAM" id="MobiDB-lite"/>
    </source>
</evidence>
<dbReference type="PANTHER" id="PTHR31672:SF13">
    <property type="entry name" value="F-BOX PROTEIN CPR30-LIKE"/>
    <property type="match status" value="1"/>
</dbReference>
<protein>
    <recommendedName>
        <fullName evidence="2">F-box domain-containing protein</fullName>
    </recommendedName>
</protein>
<dbReference type="NCBIfam" id="TIGR01640">
    <property type="entry name" value="F_box_assoc_1"/>
    <property type="match status" value="2"/>
</dbReference>
<feature type="region of interest" description="Disordered" evidence="1">
    <location>
        <begin position="1"/>
        <end position="48"/>
    </location>
</feature>
<gene>
    <name evidence="3" type="ORF">QYE76_036557</name>
</gene>
<dbReference type="EMBL" id="JAUUTY010000007">
    <property type="protein sequence ID" value="KAK1612884.1"/>
    <property type="molecule type" value="Genomic_DNA"/>
</dbReference>
<feature type="domain" description="F-box" evidence="2">
    <location>
        <begin position="46"/>
        <end position="91"/>
    </location>
</feature>
<name>A0AAD8R4M6_LOLMU</name>
<dbReference type="InterPro" id="IPR050796">
    <property type="entry name" value="SCF_F-box_component"/>
</dbReference>
<dbReference type="InterPro" id="IPR013187">
    <property type="entry name" value="F-box-assoc_dom_typ3"/>
</dbReference>
<dbReference type="Pfam" id="PF00646">
    <property type="entry name" value="F-box"/>
    <property type="match status" value="2"/>
</dbReference>
<reference evidence="3" key="1">
    <citation type="submission" date="2023-07" db="EMBL/GenBank/DDBJ databases">
        <title>A chromosome-level genome assembly of Lolium multiflorum.</title>
        <authorList>
            <person name="Chen Y."/>
            <person name="Copetti D."/>
            <person name="Kolliker R."/>
            <person name="Studer B."/>
        </authorList>
    </citation>
    <scope>NUCLEOTIDE SEQUENCE</scope>
    <source>
        <strain evidence="3">02402/16</strain>
        <tissue evidence="3">Leaf</tissue>
    </source>
</reference>
<dbReference type="Gene3D" id="1.20.1280.50">
    <property type="match status" value="1"/>
</dbReference>
<evidence type="ECO:0000259" key="2">
    <source>
        <dbReference type="PROSITE" id="PS50181"/>
    </source>
</evidence>
<sequence length="793" mass="88284">MYREKKDRQAIDGMKRTLRDMVVPQLPSSSARRPGTKRSKNQRDASASLPQLPEEILIEIFARLPAKTVGRFRCLSRSWAGALSSASFVDLHHQQANHNQQQAGLPPNLFFTTAQRCLHAWRWRHDEGRPLLHPLTGGAALSLLPQLDHDRALRVLTTKPCHGLVLLHRWPWHGHYVCNPSTGGLSPLPDSKMPSRMCHRYTLPNTIVNCVSYGLGYNPAAKEHKVVRLLYLDEGGSASPVTTCEVFSIGGRQACSHWRPAARRAPLCTVRPSTPAVFFSGRLHFLQQEPGGCIVTFDIHSETFGSLMPPSGLDNVTFELAVLDGCLCLHYGDSPTSGGGDIKDTSNFYIWRLRSYDGAGQWEQLCSIRRQSWPEALVHLDRITPLEIYHGGNGHKKIMFATCALTVFTLDVDVDGGGAPEILLSPPTGEAAVDRFIVTNSNTHSMYSFINSNSGSHSTIGLLEESLVPVGRASEDVVFSLPSTKAWSDVLKWLPTRSVVPLRRVCKDWHTVINSDRFMQQHAIHANMLSKKSLKITLIDPFSGLFWTLAPQWKELHPRNTVGYLFCPRLGCRVVCSKPCHGLVVGSCTTQDTSFDFICNPTMGYYKQMLYLDPDGDTTFLAGRIGLGYDSRMNKHVRVRLVYHQRDMDTRSYQLGCYVHVTDTEAAWRPISSPPRPVAEMQPVHVDGKVYWMVDPNLVETNTSLVGCEMLALDVGTEDFEVLQGPRCSYDQITSIVELDGNVCVVCSDKGANALDIWMLEAGGVWAIGRRVELGEFSHEYSLQHAMVLGALI</sequence>
<feature type="compositionally biased region" description="Basic and acidic residues" evidence="1">
    <location>
        <begin position="1"/>
        <end position="19"/>
    </location>
</feature>
<keyword evidence="4" id="KW-1185">Reference proteome</keyword>
<dbReference type="AlphaFoldDB" id="A0AAD8R4M6"/>
<dbReference type="InterPro" id="IPR036047">
    <property type="entry name" value="F-box-like_dom_sf"/>
</dbReference>
<dbReference type="Pfam" id="PF08268">
    <property type="entry name" value="FBA_3"/>
    <property type="match status" value="2"/>
</dbReference>